<gene>
    <name evidence="3" type="ORF">TCEB3V08_LOCUS977</name>
</gene>
<evidence type="ECO:0000256" key="2">
    <source>
        <dbReference type="SAM" id="Phobius"/>
    </source>
</evidence>
<feature type="region of interest" description="Disordered" evidence="1">
    <location>
        <begin position="258"/>
        <end position="291"/>
    </location>
</feature>
<organism evidence="3">
    <name type="scientific">Timema cristinae</name>
    <name type="common">Walking stick</name>
    <dbReference type="NCBI Taxonomy" id="61476"/>
    <lineage>
        <taxon>Eukaryota</taxon>
        <taxon>Metazoa</taxon>
        <taxon>Ecdysozoa</taxon>
        <taxon>Arthropoda</taxon>
        <taxon>Hexapoda</taxon>
        <taxon>Insecta</taxon>
        <taxon>Pterygota</taxon>
        <taxon>Neoptera</taxon>
        <taxon>Polyneoptera</taxon>
        <taxon>Phasmatodea</taxon>
        <taxon>Timematodea</taxon>
        <taxon>Timematoidea</taxon>
        <taxon>Timematidae</taxon>
        <taxon>Timema</taxon>
    </lineage>
</organism>
<reference evidence="3" key="1">
    <citation type="submission" date="2020-11" db="EMBL/GenBank/DDBJ databases">
        <authorList>
            <person name="Tran Van P."/>
        </authorList>
    </citation>
    <scope>NUCLEOTIDE SEQUENCE</scope>
</reference>
<accession>A0A7R9CC25</accession>
<sequence length="291" mass="31045">MKGEWKTISVKTSVQPTEIQTLSSAVYCESDDLDSAATKVGDSGRKQLCMGSKRSNGSVMEALRQTNQHGKSINSPGGNNAVQAQQGQGMAALLVMIAVLCFIVGYCCWGAPCCRAFCRRRCCRGSGARDMEVSPSDIGLSVDQGMVATPTIILLPYGRMLVVDGSVFAQLQADTSGLDLIELGENVVRAHQRRDTPALSISTPSILEVDSDTTSKNGCASPVLEGFPPPTYDSIFGGDCEETADLPPSYSEILRQLQALAEESEDETMGPPSPIPGGEEYQPGEIRESRV</sequence>
<proteinExistence type="predicted"/>
<keyword evidence="2" id="KW-0812">Transmembrane</keyword>
<protein>
    <recommendedName>
        <fullName evidence="4">Transmembrane protein</fullName>
    </recommendedName>
</protein>
<dbReference type="AlphaFoldDB" id="A0A7R9CC25"/>
<keyword evidence="2" id="KW-0472">Membrane</keyword>
<evidence type="ECO:0008006" key="4">
    <source>
        <dbReference type="Google" id="ProtNLM"/>
    </source>
</evidence>
<keyword evidence="2" id="KW-1133">Transmembrane helix</keyword>
<evidence type="ECO:0000313" key="3">
    <source>
        <dbReference type="EMBL" id="CAD7392977.1"/>
    </source>
</evidence>
<feature type="transmembrane region" description="Helical" evidence="2">
    <location>
        <begin position="91"/>
        <end position="112"/>
    </location>
</feature>
<evidence type="ECO:0000256" key="1">
    <source>
        <dbReference type="SAM" id="MobiDB-lite"/>
    </source>
</evidence>
<name>A0A7R9CC25_TIMCR</name>
<dbReference type="EMBL" id="OC316616">
    <property type="protein sequence ID" value="CAD7392977.1"/>
    <property type="molecule type" value="Genomic_DNA"/>
</dbReference>